<gene>
    <name evidence="1" type="primary">imuA</name>
    <name evidence="1" type="ORF">MW7_015955</name>
</gene>
<dbReference type="EMBL" id="AKCV02000026">
    <property type="protein sequence ID" value="TMS56578.1"/>
    <property type="molecule type" value="Genomic_DNA"/>
</dbReference>
<reference evidence="1" key="1">
    <citation type="submission" date="2019-05" db="EMBL/GenBank/DDBJ databases">
        <title>Revised genome assembly of Burkholderiaceae (previously Ralstonia) sp. PBA.</title>
        <authorList>
            <person name="Gan H.M."/>
        </authorList>
    </citation>
    <scope>NUCLEOTIDE SEQUENCE</scope>
    <source>
        <strain evidence="1">PBA</strain>
    </source>
</reference>
<name>A0ACD3SK98_9BURK</name>
<dbReference type="Proteomes" id="UP000004277">
    <property type="component" value="Unassembled WGS sequence"/>
</dbReference>
<accession>A0ACD3SK98</accession>
<keyword evidence="2" id="KW-1185">Reference proteome</keyword>
<evidence type="ECO:0000313" key="1">
    <source>
        <dbReference type="EMBL" id="TMS56578.1"/>
    </source>
</evidence>
<comment type="caution">
    <text evidence="1">The sequence shown here is derived from an EMBL/GenBank/DDBJ whole genome shotgun (WGS) entry which is preliminary data.</text>
</comment>
<organism evidence="1 2">
    <name type="scientific">Imbroritus primus</name>
    <dbReference type="NCBI Taxonomy" id="3058603"/>
    <lineage>
        <taxon>Bacteria</taxon>
        <taxon>Pseudomonadati</taxon>
        <taxon>Pseudomonadota</taxon>
        <taxon>Betaproteobacteria</taxon>
        <taxon>Burkholderiales</taxon>
        <taxon>Burkholderiaceae</taxon>
        <taxon>Imbroritus</taxon>
    </lineage>
</organism>
<proteinExistence type="predicted"/>
<protein>
    <submittedName>
        <fullName evidence="1">Translesion DNA synthesis-associated protein ImuA</fullName>
    </submittedName>
</protein>
<sequence length="236" mass="25391">MTSLPTAPETLHPALWRASQLARGSVRTLDTGYPALSAELPGQGWPIGQLIELLAVRPGLGELRLLRPALLAAASRPVVFLAPPHLPHATALAGWGLPPERLLWLRPQHPAHACWAAEQILRAGTCGALLFWHTRMRSDQLRRLHLAAQSGETLFCLMRPADAARTASPAPLRLQLDSTAQGLAILFLKRRGPPRDTPLSLALQPLPILRHRHVTPVDLPAPAPLAAGSLPAALVS</sequence>
<evidence type="ECO:0000313" key="2">
    <source>
        <dbReference type="Proteomes" id="UP000004277"/>
    </source>
</evidence>